<dbReference type="Proteomes" id="UP000000739">
    <property type="component" value="Chromosome"/>
</dbReference>
<feature type="domain" description="GGDEF" evidence="3">
    <location>
        <begin position="1"/>
        <end position="65"/>
    </location>
</feature>
<proteinExistence type="predicted"/>
<dbReference type="InterPro" id="IPR000160">
    <property type="entry name" value="GGDEF_dom"/>
</dbReference>
<dbReference type="SUPFAM" id="SSF55073">
    <property type="entry name" value="Nucleotide cyclase"/>
    <property type="match status" value="1"/>
</dbReference>
<evidence type="ECO:0000259" key="3">
    <source>
        <dbReference type="PROSITE" id="PS50887"/>
    </source>
</evidence>
<dbReference type="EMBL" id="CP001322">
    <property type="protein sequence ID" value="ACL03775.1"/>
    <property type="molecule type" value="Genomic_DNA"/>
</dbReference>
<dbReference type="EC" id="2.7.7.65" evidence="1"/>
<dbReference type="PANTHER" id="PTHR45138">
    <property type="entry name" value="REGULATORY COMPONENTS OF SENSORY TRANSDUCTION SYSTEM"/>
    <property type="match status" value="1"/>
</dbReference>
<organism evidence="4 5">
    <name type="scientific">Desulfatibacillum aliphaticivorans</name>
    <dbReference type="NCBI Taxonomy" id="218208"/>
    <lineage>
        <taxon>Bacteria</taxon>
        <taxon>Pseudomonadati</taxon>
        <taxon>Thermodesulfobacteriota</taxon>
        <taxon>Desulfobacteria</taxon>
        <taxon>Desulfobacterales</taxon>
        <taxon>Desulfatibacillaceae</taxon>
        <taxon>Desulfatibacillum</taxon>
    </lineage>
</organism>
<dbReference type="PANTHER" id="PTHR45138:SF9">
    <property type="entry name" value="DIGUANYLATE CYCLASE DGCM-RELATED"/>
    <property type="match status" value="1"/>
</dbReference>
<dbReference type="GO" id="GO:1902201">
    <property type="term" value="P:negative regulation of bacterial-type flagellum-dependent cell motility"/>
    <property type="evidence" value="ECO:0007669"/>
    <property type="project" value="TreeGrafter"/>
</dbReference>
<dbReference type="InterPro" id="IPR043128">
    <property type="entry name" value="Rev_trsase/Diguanyl_cyclase"/>
</dbReference>
<gene>
    <name evidence="4" type="ordered locus">Dalk_2081</name>
</gene>
<dbReference type="InterPro" id="IPR029787">
    <property type="entry name" value="Nucleotide_cyclase"/>
</dbReference>
<protein>
    <recommendedName>
        <fullName evidence="1">diguanylate cyclase</fullName>
        <ecNumber evidence="1">2.7.7.65</ecNumber>
    </recommendedName>
</protein>
<dbReference type="Pfam" id="PF00990">
    <property type="entry name" value="GGDEF"/>
    <property type="match status" value="1"/>
</dbReference>
<keyword evidence="5" id="KW-1185">Reference proteome</keyword>
<dbReference type="GO" id="GO:0043709">
    <property type="term" value="P:cell adhesion involved in single-species biofilm formation"/>
    <property type="evidence" value="ECO:0007669"/>
    <property type="project" value="TreeGrafter"/>
</dbReference>
<sequence length="70" mass="7776">MKPSLRTSLFRSSDVLARYGGEEFSIGAASWNNDADTVEKALKQADEALYTAKNQGRNQTVAWRDNPVDI</sequence>
<evidence type="ECO:0000256" key="1">
    <source>
        <dbReference type="ARBA" id="ARBA00012528"/>
    </source>
</evidence>
<evidence type="ECO:0000256" key="2">
    <source>
        <dbReference type="ARBA" id="ARBA00034247"/>
    </source>
</evidence>
<evidence type="ECO:0000313" key="5">
    <source>
        <dbReference type="Proteomes" id="UP000000739"/>
    </source>
</evidence>
<dbReference type="AlphaFoldDB" id="B8FG95"/>
<dbReference type="HOGENOM" id="CLU_2751135_0_0_7"/>
<comment type="catalytic activity">
    <reaction evidence="2">
        <text>2 GTP = 3',3'-c-di-GMP + 2 diphosphate</text>
        <dbReference type="Rhea" id="RHEA:24898"/>
        <dbReference type="ChEBI" id="CHEBI:33019"/>
        <dbReference type="ChEBI" id="CHEBI:37565"/>
        <dbReference type="ChEBI" id="CHEBI:58805"/>
        <dbReference type="EC" id="2.7.7.65"/>
    </reaction>
</comment>
<dbReference type="PROSITE" id="PS50887">
    <property type="entry name" value="GGDEF"/>
    <property type="match status" value="1"/>
</dbReference>
<accession>B8FG95</accession>
<dbReference type="GO" id="GO:0052621">
    <property type="term" value="F:diguanylate cyclase activity"/>
    <property type="evidence" value="ECO:0007669"/>
    <property type="project" value="UniProtKB-EC"/>
</dbReference>
<reference evidence="4 5" key="1">
    <citation type="journal article" date="2012" name="Environ. Microbiol.">
        <title>The genome sequence of Desulfatibacillum alkenivorans AK-01: a blueprint for anaerobic alkane oxidation.</title>
        <authorList>
            <person name="Callaghan A.V."/>
            <person name="Morris B.E."/>
            <person name="Pereira I.A."/>
            <person name="McInerney M.J."/>
            <person name="Austin R.N."/>
            <person name="Groves J.T."/>
            <person name="Kukor J.J."/>
            <person name="Suflita J.M."/>
            <person name="Young L.Y."/>
            <person name="Zylstra G.J."/>
            <person name="Wawrik B."/>
        </authorList>
    </citation>
    <scope>NUCLEOTIDE SEQUENCE [LARGE SCALE GENOMIC DNA]</scope>
    <source>
        <strain evidence="4 5">AK-01</strain>
    </source>
</reference>
<dbReference type="eggNOG" id="COG3706">
    <property type="taxonomic scope" value="Bacteria"/>
</dbReference>
<dbReference type="KEGG" id="dal:Dalk_2081"/>
<dbReference type="Gene3D" id="3.30.70.270">
    <property type="match status" value="1"/>
</dbReference>
<dbReference type="InterPro" id="IPR050469">
    <property type="entry name" value="Diguanylate_Cyclase"/>
</dbReference>
<dbReference type="GO" id="GO:0005886">
    <property type="term" value="C:plasma membrane"/>
    <property type="evidence" value="ECO:0007669"/>
    <property type="project" value="TreeGrafter"/>
</dbReference>
<dbReference type="RefSeq" id="WP_015946852.1">
    <property type="nucleotide sequence ID" value="NC_011768.1"/>
</dbReference>
<name>B8FG95_DESAL</name>
<evidence type="ECO:0000313" key="4">
    <source>
        <dbReference type="EMBL" id="ACL03775.1"/>
    </source>
</evidence>